<keyword evidence="1" id="KW-0175">Coiled coil</keyword>
<dbReference type="Proteomes" id="UP000250535">
    <property type="component" value="Segment"/>
</dbReference>
<protein>
    <submittedName>
        <fullName evidence="2">Uncharacterized protein</fullName>
    </submittedName>
</protein>
<dbReference type="EMBL" id="MH271303">
    <property type="protein sequence ID" value="AWY05336.1"/>
    <property type="molecule type" value="Genomic_DNA"/>
</dbReference>
<proteinExistence type="predicted"/>
<evidence type="ECO:0000313" key="3">
    <source>
        <dbReference type="Proteomes" id="UP000250535"/>
    </source>
</evidence>
<feature type="coiled-coil region" evidence="1">
    <location>
        <begin position="56"/>
        <end position="83"/>
    </location>
</feature>
<organism evidence="2 3">
    <name type="scientific">Microbacterium phage MementoMori</name>
    <dbReference type="NCBI Taxonomy" id="2201436"/>
    <lineage>
        <taxon>Viruses</taxon>
        <taxon>Duplodnaviria</taxon>
        <taxon>Heunggongvirae</taxon>
        <taxon>Uroviricota</taxon>
        <taxon>Caudoviricetes</taxon>
        <taxon>Kutznervirinae</taxon>
        <taxon>Mementomorivirus</taxon>
        <taxon>Mementomorivirus mementomori</taxon>
    </lineage>
</organism>
<gene>
    <name evidence="2" type="primary">82</name>
    <name evidence="2" type="ORF">SEA_MEMENTOMORI_82</name>
</gene>
<evidence type="ECO:0000256" key="1">
    <source>
        <dbReference type="SAM" id="Coils"/>
    </source>
</evidence>
<dbReference type="KEGG" id="vg:54993309"/>
<sequence>MSTPTIEYTGTLVVTSCWCGIQLAIPSSLHRKAQADSKTAIFCPLGHEFIYGKNEADRQRERADRAERDARLARASRDAARDQAAAAHRSAIAYKGHLTRLRNKIAAGVCPVTGCRRHFDNVQAHIEGQHPQWAAEHPEALA</sequence>
<evidence type="ECO:0000313" key="2">
    <source>
        <dbReference type="EMBL" id="AWY05336.1"/>
    </source>
</evidence>
<dbReference type="GeneID" id="54993309"/>
<accession>A0A2Z4Q5K5</accession>
<dbReference type="RefSeq" id="YP_009802754.1">
    <property type="nucleotide sequence ID" value="NC_047987.1"/>
</dbReference>
<reference evidence="2 3" key="1">
    <citation type="submission" date="2018-04" db="EMBL/GenBank/DDBJ databases">
        <authorList>
            <person name="Harrington T."/>
            <person name="Washburn E."/>
            <person name="Bricker J."/>
            <person name="McKinney A."/>
            <person name="Betsko A.J."/>
            <person name="Garlena R.A."/>
            <person name="Russell D.A."/>
            <person name="Pope W.A."/>
            <person name="Jacobs-Sera D."/>
            <person name="Hatfull G.F."/>
        </authorList>
    </citation>
    <scope>NUCLEOTIDE SEQUENCE [LARGE SCALE GENOMIC DNA]</scope>
</reference>
<name>A0A2Z4Q5K5_9CAUD</name>
<keyword evidence="3" id="KW-1185">Reference proteome</keyword>